<keyword evidence="3" id="KW-1185">Reference proteome</keyword>
<evidence type="ECO:0000313" key="3">
    <source>
        <dbReference type="Proteomes" id="UP001440984"/>
    </source>
</evidence>
<dbReference type="Gene3D" id="3.40.630.30">
    <property type="match status" value="1"/>
</dbReference>
<sequence>MDTIVETRVREAWPADLDAVAAIYADYVLQTTVSFAETPPTRAEGGTRYWDLAGRGLPFLVAELDGEVAGMAYCSPWKAKSAYRFTVENSIYLDPRAAGHGLGTRLLQGLLDRCAAAGIREVIAVIVDNGNTASEKLHLRCGFTEAGRLRGVGLKHGSTLDTVLMQRHLPVA</sequence>
<dbReference type="PANTHER" id="PTHR43072:SF8">
    <property type="entry name" value="ACYLTRANSFERASE FABY-RELATED"/>
    <property type="match status" value="1"/>
</dbReference>
<dbReference type="InterPro" id="IPR016181">
    <property type="entry name" value="Acyl_CoA_acyltransferase"/>
</dbReference>
<gene>
    <name evidence="2" type="ORF">ABJI51_05240</name>
</gene>
<protein>
    <submittedName>
        <fullName evidence="2">N-acetyltransferase family protein</fullName>
    </submittedName>
</protein>
<dbReference type="EMBL" id="JBDZYD010000002">
    <property type="protein sequence ID" value="MEQ0558464.1"/>
    <property type="molecule type" value="Genomic_DNA"/>
</dbReference>
<reference evidence="2 3" key="1">
    <citation type="submission" date="2024-05" db="EMBL/GenBank/DDBJ databases">
        <authorList>
            <person name="Zhao H."/>
            <person name="Xu Y."/>
            <person name="Lin S."/>
            <person name="Spain J.C."/>
            <person name="Zhou N.-Y."/>
        </authorList>
    </citation>
    <scope>NUCLEOTIDE SEQUENCE [LARGE SCALE GENOMIC DNA]</scope>
    <source>
        <strain evidence="2 3">NEAU-NG30</strain>
    </source>
</reference>
<accession>A0ABV0L846</accession>
<dbReference type="SUPFAM" id="SSF55729">
    <property type="entry name" value="Acyl-CoA N-acyltransferases (Nat)"/>
    <property type="match status" value="1"/>
</dbReference>
<name>A0ABV0L846_9PSEU</name>
<dbReference type="Pfam" id="PF00583">
    <property type="entry name" value="Acetyltransf_1"/>
    <property type="match status" value="1"/>
</dbReference>
<evidence type="ECO:0000259" key="1">
    <source>
        <dbReference type="PROSITE" id="PS51186"/>
    </source>
</evidence>
<evidence type="ECO:0000313" key="2">
    <source>
        <dbReference type="EMBL" id="MEQ0558464.1"/>
    </source>
</evidence>
<dbReference type="PANTHER" id="PTHR43072">
    <property type="entry name" value="N-ACETYLTRANSFERASE"/>
    <property type="match status" value="1"/>
</dbReference>
<dbReference type="Proteomes" id="UP001440984">
    <property type="component" value="Unassembled WGS sequence"/>
</dbReference>
<proteinExistence type="predicted"/>
<dbReference type="CDD" id="cd04301">
    <property type="entry name" value="NAT_SF"/>
    <property type="match status" value="1"/>
</dbReference>
<organism evidence="2 3">
    <name type="scientific">Amycolatopsis melonis</name>
    <dbReference type="NCBI Taxonomy" id="3156488"/>
    <lineage>
        <taxon>Bacteria</taxon>
        <taxon>Bacillati</taxon>
        <taxon>Actinomycetota</taxon>
        <taxon>Actinomycetes</taxon>
        <taxon>Pseudonocardiales</taxon>
        <taxon>Pseudonocardiaceae</taxon>
        <taxon>Amycolatopsis</taxon>
    </lineage>
</organism>
<dbReference type="PROSITE" id="PS51186">
    <property type="entry name" value="GNAT"/>
    <property type="match status" value="1"/>
</dbReference>
<feature type="domain" description="N-acetyltransferase" evidence="1">
    <location>
        <begin position="7"/>
        <end position="170"/>
    </location>
</feature>
<dbReference type="RefSeq" id="WP_348947827.1">
    <property type="nucleotide sequence ID" value="NZ_JBDZYD010000002.1"/>
</dbReference>
<comment type="caution">
    <text evidence="2">The sequence shown here is derived from an EMBL/GenBank/DDBJ whole genome shotgun (WGS) entry which is preliminary data.</text>
</comment>
<dbReference type="InterPro" id="IPR000182">
    <property type="entry name" value="GNAT_dom"/>
</dbReference>